<keyword evidence="5" id="KW-0418">Kinase</keyword>
<dbReference type="EMBL" id="MGDB01000139">
    <property type="protein sequence ID" value="OGL38730.1"/>
    <property type="molecule type" value="Genomic_DNA"/>
</dbReference>
<reference evidence="7 8" key="1">
    <citation type="journal article" date="2016" name="Nat. Commun.">
        <title>Thousands of microbial genomes shed light on interconnected biogeochemical processes in an aquifer system.</title>
        <authorList>
            <person name="Anantharaman K."/>
            <person name="Brown C.T."/>
            <person name="Hug L.A."/>
            <person name="Sharon I."/>
            <person name="Castelle C.J."/>
            <person name="Probst A.J."/>
            <person name="Thomas B.C."/>
            <person name="Singh A."/>
            <person name="Wilkins M.J."/>
            <person name="Karaoz U."/>
            <person name="Brodie E.L."/>
            <person name="Williams K.H."/>
            <person name="Hubbard S.S."/>
            <person name="Banfield J.F."/>
        </authorList>
    </citation>
    <scope>NUCLEOTIDE SEQUENCE [LARGE SCALE GENOMIC DNA]</scope>
</reference>
<evidence type="ECO:0000256" key="4">
    <source>
        <dbReference type="ARBA" id="ARBA00022679"/>
    </source>
</evidence>
<evidence type="ECO:0000256" key="1">
    <source>
        <dbReference type="ARBA" id="ARBA00000085"/>
    </source>
</evidence>
<dbReference type="Pfam" id="PF13185">
    <property type="entry name" value="GAF_2"/>
    <property type="match status" value="2"/>
</dbReference>
<name>A0A1F7RBI7_9BACT</name>
<protein>
    <recommendedName>
        <fullName evidence="2">histidine kinase</fullName>
        <ecNumber evidence="2">2.7.13.3</ecNumber>
    </recommendedName>
</protein>
<organism evidence="7 8">
    <name type="scientific">Candidatus Schekmanbacteria bacterium GWA2_38_11</name>
    <dbReference type="NCBI Taxonomy" id="1817876"/>
    <lineage>
        <taxon>Bacteria</taxon>
        <taxon>Candidatus Schekmaniibacteriota</taxon>
    </lineage>
</organism>
<dbReference type="EC" id="2.7.13.3" evidence="2"/>
<dbReference type="SUPFAM" id="SSF55874">
    <property type="entry name" value="ATPase domain of HSP90 chaperone/DNA topoisomerase II/histidine kinase"/>
    <property type="match status" value="1"/>
</dbReference>
<evidence type="ECO:0000313" key="8">
    <source>
        <dbReference type="Proteomes" id="UP000178526"/>
    </source>
</evidence>
<keyword evidence="3" id="KW-0597">Phosphoprotein</keyword>
<dbReference type="Gene3D" id="1.10.287.130">
    <property type="match status" value="1"/>
</dbReference>
<dbReference type="SUPFAM" id="SSF47384">
    <property type="entry name" value="Homodimeric domain of signal transducing histidine kinase"/>
    <property type="match status" value="1"/>
</dbReference>
<dbReference type="PANTHER" id="PTHR43065">
    <property type="entry name" value="SENSOR HISTIDINE KINASE"/>
    <property type="match status" value="1"/>
</dbReference>
<dbReference type="InterPro" id="IPR004358">
    <property type="entry name" value="Sig_transdc_His_kin-like_C"/>
</dbReference>
<dbReference type="CDD" id="cd00082">
    <property type="entry name" value="HisKA"/>
    <property type="match status" value="1"/>
</dbReference>
<dbReference type="PRINTS" id="PR00344">
    <property type="entry name" value="BCTRLSENSOR"/>
</dbReference>
<dbReference type="InterPro" id="IPR003594">
    <property type="entry name" value="HATPase_dom"/>
</dbReference>
<dbReference type="SMART" id="SM00065">
    <property type="entry name" value="GAF"/>
    <property type="match status" value="2"/>
</dbReference>
<comment type="catalytic activity">
    <reaction evidence="1">
        <text>ATP + protein L-histidine = ADP + protein N-phospho-L-histidine.</text>
        <dbReference type="EC" id="2.7.13.3"/>
    </reaction>
</comment>
<sequence>MEKILNKMTVPRSSPYEIDFEQNNRVLIVGEFEPGWRNEISRLAKEYDLSITYADTSKDAFSEIKKQGEFSVIVFQNILSGISPKDFFHTLRKGFQETYLVMLTDIDYADTARSYFKTDSYAACIIKPIMAENFCLMIKKLANKFNLIKKDALTVKKLKEKEVDMEILSIITKTIVSSLKFDKIISSVLDEITSKLPINKCGYIAINRDGKMTVKDSRGISGELLSRFPHQNIEEIPLSDILYRQRKEIYVEDLNKYPNQNLQNMSKFGKIKSLALFPVVLDERVVGILSAYTGEDEKNCQITPRVFSILRKLSELLAISLRNASKYKTVSDFNKELLSELKKTSQIGNKISSCLDLNELLQLSVQGIDELMPCEAQTLLIIDEETGSLDIHFGIGGGINEYLKSYNANELSLVHFVLRQDEALILNKFNLHENIPHGIEASEALKNIISSNADFLLVPVVSKSKSIGLIISMNRKDDHPFDETDMEIVSIIASQIGIAVENARLTEEKNKRLVTTSNKLEQTEAQLFQSEKMAALGQLAGGVAHEINNPLGGIVTNLEHIKNLEFFDEAHYKKIMEICKAGIERREKVAEIDKILKDILKNEDKKNRWLKTASKGGIRCQTIVQNLLLFSRQSKSSENDFFDINECIENTIHLVDYQFQIMNVKVKREYDNTIKNVYGNKGELSQVFLNILLNASQAMKGKTGTITVRTGMDGEDYVVVEFADTGCGVPDEIKDRIFEPFFTTKKVGEGTGLGLSIAHQIVEKHAGTVTFESRVDEGTKFFLRLPCSK</sequence>
<proteinExistence type="predicted"/>
<dbReference type="InterPro" id="IPR036097">
    <property type="entry name" value="HisK_dim/P_sf"/>
</dbReference>
<evidence type="ECO:0000256" key="3">
    <source>
        <dbReference type="ARBA" id="ARBA00022553"/>
    </source>
</evidence>
<dbReference type="InterPro" id="IPR003661">
    <property type="entry name" value="HisK_dim/P_dom"/>
</dbReference>
<comment type="caution">
    <text evidence="7">The sequence shown here is derived from an EMBL/GenBank/DDBJ whole genome shotgun (WGS) entry which is preliminary data.</text>
</comment>
<dbReference type="SUPFAM" id="SSF55781">
    <property type="entry name" value="GAF domain-like"/>
    <property type="match status" value="2"/>
</dbReference>
<dbReference type="PROSITE" id="PS50109">
    <property type="entry name" value="HIS_KIN"/>
    <property type="match status" value="1"/>
</dbReference>
<evidence type="ECO:0000256" key="5">
    <source>
        <dbReference type="ARBA" id="ARBA00022777"/>
    </source>
</evidence>
<feature type="domain" description="Histidine kinase" evidence="6">
    <location>
        <begin position="542"/>
        <end position="789"/>
    </location>
</feature>
<dbReference type="Gene3D" id="3.30.450.40">
    <property type="match status" value="2"/>
</dbReference>
<dbReference type="InterPro" id="IPR029016">
    <property type="entry name" value="GAF-like_dom_sf"/>
</dbReference>
<dbReference type="Gene3D" id="3.30.565.10">
    <property type="entry name" value="Histidine kinase-like ATPase, C-terminal domain"/>
    <property type="match status" value="1"/>
</dbReference>
<dbReference type="Gene3D" id="3.40.50.2300">
    <property type="match status" value="1"/>
</dbReference>
<dbReference type="InterPro" id="IPR003018">
    <property type="entry name" value="GAF"/>
</dbReference>
<dbReference type="InterPro" id="IPR005467">
    <property type="entry name" value="His_kinase_dom"/>
</dbReference>
<evidence type="ECO:0000313" key="7">
    <source>
        <dbReference type="EMBL" id="OGL38730.1"/>
    </source>
</evidence>
<dbReference type="InterPro" id="IPR036890">
    <property type="entry name" value="HATPase_C_sf"/>
</dbReference>
<dbReference type="GO" id="GO:0000155">
    <property type="term" value="F:phosphorelay sensor kinase activity"/>
    <property type="evidence" value="ECO:0007669"/>
    <property type="project" value="InterPro"/>
</dbReference>
<keyword evidence="4" id="KW-0808">Transferase</keyword>
<evidence type="ECO:0000259" key="6">
    <source>
        <dbReference type="PROSITE" id="PS50109"/>
    </source>
</evidence>
<accession>A0A1F7RBI7</accession>
<evidence type="ECO:0000256" key="2">
    <source>
        <dbReference type="ARBA" id="ARBA00012438"/>
    </source>
</evidence>
<dbReference type="SMART" id="SM00387">
    <property type="entry name" value="HATPase_c"/>
    <property type="match status" value="1"/>
</dbReference>
<dbReference type="Proteomes" id="UP000178526">
    <property type="component" value="Unassembled WGS sequence"/>
</dbReference>
<dbReference type="AlphaFoldDB" id="A0A1F7RBI7"/>
<dbReference type="PANTHER" id="PTHR43065:SF50">
    <property type="entry name" value="HISTIDINE KINASE"/>
    <property type="match status" value="1"/>
</dbReference>
<dbReference type="SUPFAM" id="SSF52172">
    <property type="entry name" value="CheY-like"/>
    <property type="match status" value="1"/>
</dbReference>
<dbReference type="Pfam" id="PF02518">
    <property type="entry name" value="HATPase_c"/>
    <property type="match status" value="1"/>
</dbReference>
<dbReference type="InterPro" id="IPR011006">
    <property type="entry name" value="CheY-like_superfamily"/>
</dbReference>
<gene>
    <name evidence="7" type="ORF">A2042_06685</name>
</gene>